<keyword evidence="2" id="KW-1185">Reference proteome</keyword>
<sequence length="60" mass="6510">MICDASWARYVSVELATISSGMLSFGVDHHLDEGRHLSDVTTVVDLAVRQRPTGEAPQIA</sequence>
<name>A0A563EET4_9PSEU</name>
<accession>A0A563EET4</accession>
<dbReference type="EMBL" id="VOBR01000061">
    <property type="protein sequence ID" value="TWP43569.1"/>
    <property type="molecule type" value="Genomic_DNA"/>
</dbReference>
<evidence type="ECO:0000313" key="1">
    <source>
        <dbReference type="EMBL" id="TWP43569.1"/>
    </source>
</evidence>
<reference evidence="1 2" key="1">
    <citation type="submission" date="2019-07" db="EMBL/GenBank/DDBJ databases">
        <title>Lentzea xizangensis sp. nov., isolated from Qinghai-Tibetan Plateau Soils.</title>
        <authorList>
            <person name="Huang J."/>
        </authorList>
    </citation>
    <scope>NUCLEOTIDE SEQUENCE [LARGE SCALE GENOMIC DNA]</scope>
    <source>
        <strain evidence="1 2">FXJ1.1311</strain>
    </source>
</reference>
<proteinExistence type="predicted"/>
<protein>
    <submittedName>
        <fullName evidence="1">Uncharacterized protein</fullName>
    </submittedName>
</protein>
<organism evidence="1 2">
    <name type="scientific">Lentzea tibetensis</name>
    <dbReference type="NCBI Taxonomy" id="2591470"/>
    <lineage>
        <taxon>Bacteria</taxon>
        <taxon>Bacillati</taxon>
        <taxon>Actinomycetota</taxon>
        <taxon>Actinomycetes</taxon>
        <taxon>Pseudonocardiales</taxon>
        <taxon>Pseudonocardiaceae</taxon>
        <taxon>Lentzea</taxon>
    </lineage>
</organism>
<dbReference type="Proteomes" id="UP000316639">
    <property type="component" value="Unassembled WGS sequence"/>
</dbReference>
<comment type="caution">
    <text evidence="1">The sequence shown here is derived from an EMBL/GenBank/DDBJ whole genome shotgun (WGS) entry which is preliminary data.</text>
</comment>
<dbReference type="RefSeq" id="WP_146361111.1">
    <property type="nucleotide sequence ID" value="NZ_VOBR01000061.1"/>
</dbReference>
<evidence type="ECO:0000313" key="2">
    <source>
        <dbReference type="Proteomes" id="UP000316639"/>
    </source>
</evidence>
<gene>
    <name evidence="1" type="ORF">FKR81_42245</name>
</gene>
<dbReference type="AlphaFoldDB" id="A0A563EET4"/>